<dbReference type="Proteomes" id="UP000095463">
    <property type="component" value="Unassembled WGS sequence"/>
</dbReference>
<dbReference type="OrthoDB" id="9814952at2"/>
<name>A0A1E5XNT8_9HYPH</name>
<protein>
    <submittedName>
        <fullName evidence="2">Plasmid stabilization protein</fullName>
    </submittedName>
</protein>
<evidence type="ECO:0000313" key="3">
    <source>
        <dbReference type="Proteomes" id="UP000095463"/>
    </source>
</evidence>
<evidence type="ECO:0000313" key="2">
    <source>
        <dbReference type="EMBL" id="OEO30263.1"/>
    </source>
</evidence>
<dbReference type="EMBL" id="LAJE02000219">
    <property type="protein sequence ID" value="OEO30263.1"/>
    <property type="molecule type" value="Genomic_DNA"/>
</dbReference>
<dbReference type="RefSeq" id="WP_069910469.1">
    <property type="nucleotide sequence ID" value="NZ_LAJE02000219.1"/>
</dbReference>
<keyword evidence="3" id="KW-1185">Reference proteome</keyword>
<dbReference type="InterPro" id="IPR007712">
    <property type="entry name" value="RelE/ParE_toxin"/>
</dbReference>
<dbReference type="Gene3D" id="3.30.2310.20">
    <property type="entry name" value="RelE-like"/>
    <property type="match status" value="1"/>
</dbReference>
<comment type="caution">
    <text evidence="2">The sequence shown here is derived from an EMBL/GenBank/DDBJ whole genome shotgun (WGS) entry which is preliminary data.</text>
</comment>
<proteinExistence type="predicted"/>
<dbReference type="AlphaFoldDB" id="A0A1E5XNT8"/>
<reference evidence="2 3" key="1">
    <citation type="journal article" date="2015" name="Genome Announc.">
        <title>Genome Assemblies of Three Soil-Associated Devosia species: D. insulae, D. limi, and D. soli.</title>
        <authorList>
            <person name="Hassan Y.I."/>
            <person name="Lepp D."/>
            <person name="Zhou T."/>
        </authorList>
    </citation>
    <scope>NUCLEOTIDE SEQUENCE [LARGE SCALE GENOMIC DNA]</scope>
    <source>
        <strain evidence="2 3">DS-56</strain>
    </source>
</reference>
<gene>
    <name evidence="2" type="ORF">VW23_021965</name>
</gene>
<sequence length="102" mass="11346">MHRLSVRFREEAVSDLVEVLDYLIEQGADPGVALGFVDRIRKRCEAIGELPEGYPARPDLGPAIRIAPFERSAVIAYRVLDAGVEIVNVFYGGRDYEAILRG</sequence>
<evidence type="ECO:0000256" key="1">
    <source>
        <dbReference type="ARBA" id="ARBA00022649"/>
    </source>
</evidence>
<dbReference type="InterPro" id="IPR035093">
    <property type="entry name" value="RelE/ParE_toxin_dom_sf"/>
</dbReference>
<keyword evidence="1" id="KW-1277">Toxin-antitoxin system</keyword>
<organism evidence="2 3">
    <name type="scientific">Devosia insulae DS-56</name>
    <dbReference type="NCBI Taxonomy" id="1116389"/>
    <lineage>
        <taxon>Bacteria</taxon>
        <taxon>Pseudomonadati</taxon>
        <taxon>Pseudomonadota</taxon>
        <taxon>Alphaproteobacteria</taxon>
        <taxon>Hyphomicrobiales</taxon>
        <taxon>Devosiaceae</taxon>
        <taxon>Devosia</taxon>
    </lineage>
</organism>
<dbReference type="Pfam" id="PF05016">
    <property type="entry name" value="ParE_toxin"/>
    <property type="match status" value="1"/>
</dbReference>
<accession>A0A1E5XNT8</accession>